<dbReference type="SUPFAM" id="SSF57424">
    <property type="entry name" value="LDL receptor-like module"/>
    <property type="match status" value="2"/>
</dbReference>
<dbReference type="InterPro" id="IPR002172">
    <property type="entry name" value="LDrepeatLR_classA_rpt"/>
</dbReference>
<dbReference type="PROSITE" id="PS00135">
    <property type="entry name" value="TRYPSIN_SER"/>
    <property type="match status" value="1"/>
</dbReference>
<dbReference type="FunFam" id="2.40.10.10:FF:000002">
    <property type="entry name" value="Transmembrane protease serine"/>
    <property type="match status" value="1"/>
</dbReference>
<evidence type="ECO:0000256" key="4">
    <source>
        <dbReference type="RuleBase" id="RU363034"/>
    </source>
</evidence>
<reference evidence="6" key="1">
    <citation type="submission" date="2020-11" db="EMBL/GenBank/DDBJ databases">
        <authorList>
            <person name="Tran Van P."/>
        </authorList>
    </citation>
    <scope>NUCLEOTIDE SEQUENCE</scope>
</reference>
<dbReference type="InterPro" id="IPR018114">
    <property type="entry name" value="TRYPSIN_HIS"/>
</dbReference>
<feature type="disulfide bond" evidence="3">
    <location>
        <begin position="1010"/>
        <end position="1025"/>
    </location>
</feature>
<dbReference type="InterPro" id="IPR036055">
    <property type="entry name" value="LDL_receptor-like_sf"/>
</dbReference>
<dbReference type="Gene3D" id="4.10.400.10">
    <property type="entry name" value="Low-density Lipoprotein Receptor"/>
    <property type="match status" value="3"/>
</dbReference>
<dbReference type="GO" id="GO:0006508">
    <property type="term" value="P:proteolysis"/>
    <property type="evidence" value="ECO:0007669"/>
    <property type="project" value="UniProtKB-KW"/>
</dbReference>
<evidence type="ECO:0000256" key="3">
    <source>
        <dbReference type="PROSITE-ProRule" id="PRU00124"/>
    </source>
</evidence>
<feature type="disulfide bond" evidence="3">
    <location>
        <begin position="1135"/>
        <end position="1150"/>
    </location>
</feature>
<dbReference type="AlphaFoldDB" id="A0A7R9BE74"/>
<dbReference type="InterPro" id="IPR043504">
    <property type="entry name" value="Peptidase_S1_PA_chymotrypsin"/>
</dbReference>
<dbReference type="CDD" id="cd00190">
    <property type="entry name" value="Tryp_SPc"/>
    <property type="match status" value="1"/>
</dbReference>
<dbReference type="PROSITE" id="PS50240">
    <property type="entry name" value="TRYPSIN_DOM"/>
    <property type="match status" value="1"/>
</dbReference>
<protein>
    <recommendedName>
        <fullName evidence="5">Peptidase S1 domain-containing protein</fullName>
    </recommendedName>
</protein>
<dbReference type="OrthoDB" id="6411962at2759"/>
<dbReference type="EMBL" id="OA882184">
    <property type="protein sequence ID" value="CAD7273599.1"/>
    <property type="molecule type" value="Genomic_DNA"/>
</dbReference>
<dbReference type="PROSITE" id="PS00134">
    <property type="entry name" value="TRYPSIN_HIS"/>
    <property type="match status" value="1"/>
</dbReference>
<organism evidence="6">
    <name type="scientific">Notodromas monacha</name>
    <dbReference type="NCBI Taxonomy" id="399045"/>
    <lineage>
        <taxon>Eukaryota</taxon>
        <taxon>Metazoa</taxon>
        <taxon>Ecdysozoa</taxon>
        <taxon>Arthropoda</taxon>
        <taxon>Crustacea</taxon>
        <taxon>Oligostraca</taxon>
        <taxon>Ostracoda</taxon>
        <taxon>Podocopa</taxon>
        <taxon>Podocopida</taxon>
        <taxon>Cypridocopina</taxon>
        <taxon>Cypridoidea</taxon>
        <taxon>Cyprididae</taxon>
        <taxon>Notodromas</taxon>
    </lineage>
</organism>
<dbReference type="InterPro" id="IPR009003">
    <property type="entry name" value="Peptidase_S1_PA"/>
</dbReference>
<dbReference type="InterPro" id="IPR001254">
    <property type="entry name" value="Trypsin_dom"/>
</dbReference>
<evidence type="ECO:0000256" key="2">
    <source>
        <dbReference type="ARBA" id="ARBA00024195"/>
    </source>
</evidence>
<dbReference type="InterPro" id="IPR023415">
    <property type="entry name" value="LDLR_class-A_CS"/>
</dbReference>
<evidence type="ECO:0000313" key="6">
    <source>
        <dbReference type="EMBL" id="CAD7273599.1"/>
    </source>
</evidence>
<sequence>MGAQGRRLLSTTLVSYHDFVWRDGSISEECDSPGCIQCPPEYHYCRTRENLKDGDCFSTADFCNGKTTCASGRDEHDSLCTKVDDGTAPSSGSLGVRSSGLLYYKFRGVWRLVCDSPSLKKDTWADRVCVATVGSQRGTAKWSIMPVVRSVSGLYAIFDGSGWKTDANCKTNVINIICSLNSCGFIQNPLTQRFRRAATTGAQTSKALDSICLIDPMSPPKNGCSKTEHLSSARSSTIIEKGVENNDARIVGGHAASERSMNWIVSLTHNGIVFCSGTLLNLNWIVTAAHCFCVWANSRTKIDYKTVFYQACGGMTRLTSANPDMQCRDVSIIVVHELYLGMKQAVQKTLILFELSMDVRSLGTRCNDECACVPLFRTLQCLRSQMKQAVQPFHNDIALAKVSKPFYFNLAVNRLCLPERGVPIPDGLECIVAGWGALSFGNQEKPDHLQEVTVPLMANCAEYMPDVQKNIDKHFCAGYREGGKDSCTGDSGGPLVCPHHSGYVLFGITSYGKSCAGPKSPGVYTRVSNYVDWIMGVIVADGKGKYENSNYYSSKQCKGLRCSTGRCIKTKDICDGQYQCPADGEDENQMCDTRTSLNDKTDADDQIFGSSHDAKSSLGSRCSPGFRPCDSVDGGCVSELQLCDRKMDCSDKSDESRCTYSDYMTKSTDFQKYVCDGIQDTPDVVNSPGIPVRVDAFGNPLRERYGIVLENVYPYSNKDWFPKCFAKVSQEVADLLCKEMGYYSAEGFEPVAGINGDTCNPGFSFLNLGCSSLSCGIREIHAVDSPLPGSCPWSGNLFLDGQFAGSVGLIAPAVAVAHVHAIASVDWSNISAVVYVGMTEDTLFLPKHATTLKVKAVRSANKLTYLELESEVSSLHTTRPACLPPKPLFSSSFPWTCEAWALDAMTSVLVSPCSEPFNASDPHLCGQLTGVEPPNCLHFLTGTVYCPFENRWYAIGVFKRDYCDMQKVFDLELITPQNMGAEKVVVKTPECENGGRRNRLGKCIKADLLCDGKPDSNDGIDEIDCAAKARTDFSLLDSEGCEPGLIQCSDGSCVRNIRGCPGIVECKYSKNDTECVIICGSGEYFKDPTKLCDGKIDCIDGSDEIIPKCGCGENQFRCIGNVNGEPQCINMTNFCDADVNCKDASDELHCMALSLDGIVRTNSMEYV</sequence>
<keyword evidence="4" id="KW-0645">Protease</keyword>
<dbReference type="PANTHER" id="PTHR24252:SF7">
    <property type="entry name" value="HYALIN"/>
    <property type="match status" value="1"/>
</dbReference>
<dbReference type="GO" id="GO:0004252">
    <property type="term" value="F:serine-type endopeptidase activity"/>
    <property type="evidence" value="ECO:0007669"/>
    <property type="project" value="InterPro"/>
</dbReference>
<dbReference type="SMART" id="SM00192">
    <property type="entry name" value="LDLa"/>
    <property type="match status" value="6"/>
</dbReference>
<feature type="domain" description="Peptidase S1" evidence="5">
    <location>
        <begin position="250"/>
        <end position="539"/>
    </location>
</feature>
<dbReference type="Gene3D" id="2.40.10.10">
    <property type="entry name" value="Trypsin-like serine proteases"/>
    <property type="match status" value="4"/>
</dbReference>
<dbReference type="SUPFAM" id="SSF50494">
    <property type="entry name" value="Trypsin-like serine proteases"/>
    <property type="match status" value="2"/>
</dbReference>
<evidence type="ECO:0000259" key="5">
    <source>
        <dbReference type="PROSITE" id="PS50240"/>
    </source>
</evidence>
<dbReference type="PROSITE" id="PS50068">
    <property type="entry name" value="LDLRA_2"/>
    <property type="match status" value="5"/>
</dbReference>
<dbReference type="PROSITE" id="PS01209">
    <property type="entry name" value="LDLRA_1"/>
    <property type="match status" value="3"/>
</dbReference>
<proteinExistence type="inferred from homology"/>
<evidence type="ECO:0000313" key="7">
    <source>
        <dbReference type="Proteomes" id="UP000678499"/>
    </source>
</evidence>
<dbReference type="SMART" id="SM00020">
    <property type="entry name" value="Tryp_SPc"/>
    <property type="match status" value="1"/>
</dbReference>
<dbReference type="Proteomes" id="UP000678499">
    <property type="component" value="Unassembled WGS sequence"/>
</dbReference>
<comment type="caution">
    <text evidence="3">Lacks conserved residue(s) required for the propagation of feature annotation.</text>
</comment>
<dbReference type="CDD" id="cd00112">
    <property type="entry name" value="LDLa"/>
    <property type="match status" value="4"/>
</dbReference>
<comment type="similarity">
    <text evidence="2">Belongs to the peptidase S1 family. CLIP subfamily.</text>
</comment>
<evidence type="ECO:0000256" key="1">
    <source>
        <dbReference type="ARBA" id="ARBA00023157"/>
    </source>
</evidence>
<accession>A0A7R9BE74</accession>
<keyword evidence="4" id="KW-0720">Serine protease</keyword>
<keyword evidence="7" id="KW-1185">Reference proteome</keyword>
<keyword evidence="1 3" id="KW-1015">Disulfide bond</keyword>
<name>A0A7R9BE74_9CRUS</name>
<feature type="disulfide bond" evidence="3">
    <location>
        <begin position="643"/>
        <end position="658"/>
    </location>
</feature>
<dbReference type="PANTHER" id="PTHR24252">
    <property type="entry name" value="ACROSIN-RELATED"/>
    <property type="match status" value="1"/>
</dbReference>
<dbReference type="InterPro" id="IPR033116">
    <property type="entry name" value="TRYPSIN_SER"/>
</dbReference>
<gene>
    <name evidence="6" type="ORF">NMOB1V02_LOCUS1477</name>
</gene>
<keyword evidence="4" id="KW-0378">Hydrolase</keyword>
<dbReference type="EMBL" id="CAJPEX010000147">
    <property type="protein sequence ID" value="CAG0913751.1"/>
    <property type="molecule type" value="Genomic_DNA"/>
</dbReference>
<dbReference type="PRINTS" id="PR00261">
    <property type="entry name" value="LDLRECEPTOR"/>
</dbReference>
<dbReference type="Pfam" id="PF00089">
    <property type="entry name" value="Trypsin"/>
    <property type="match status" value="1"/>
</dbReference>